<evidence type="ECO:0000259" key="2">
    <source>
        <dbReference type="PROSITE" id="PS50125"/>
    </source>
</evidence>
<accession>A0A538TFR2</accession>
<feature type="transmembrane region" description="Helical" evidence="1">
    <location>
        <begin position="127"/>
        <end position="149"/>
    </location>
</feature>
<reference evidence="3 4" key="1">
    <citation type="journal article" date="2019" name="Nat. Microbiol.">
        <title>Mediterranean grassland soil C-N compound turnover is dependent on rainfall and depth, and is mediated by genomically divergent microorganisms.</title>
        <authorList>
            <person name="Diamond S."/>
            <person name="Andeer P.F."/>
            <person name="Li Z."/>
            <person name="Crits-Christoph A."/>
            <person name="Burstein D."/>
            <person name="Anantharaman K."/>
            <person name="Lane K.R."/>
            <person name="Thomas B.C."/>
            <person name="Pan C."/>
            <person name="Northen T.R."/>
            <person name="Banfield J.F."/>
        </authorList>
    </citation>
    <scope>NUCLEOTIDE SEQUENCE [LARGE SCALE GENOMIC DNA]</scope>
    <source>
        <strain evidence="3">WS_8</strain>
    </source>
</reference>
<feature type="transmembrane region" description="Helical" evidence="1">
    <location>
        <begin position="45"/>
        <end position="66"/>
    </location>
</feature>
<dbReference type="CDD" id="cd07302">
    <property type="entry name" value="CHD"/>
    <property type="match status" value="1"/>
</dbReference>
<keyword evidence="1" id="KW-0472">Membrane</keyword>
<feature type="domain" description="Guanylate cyclase" evidence="2">
    <location>
        <begin position="175"/>
        <end position="304"/>
    </location>
</feature>
<feature type="transmembrane region" description="Helical" evidence="1">
    <location>
        <begin position="78"/>
        <end position="107"/>
    </location>
</feature>
<dbReference type="SUPFAM" id="SSF55073">
    <property type="entry name" value="Nucleotide cyclase"/>
    <property type="match status" value="1"/>
</dbReference>
<organism evidence="3 4">
    <name type="scientific">Eiseniibacteriota bacterium</name>
    <dbReference type="NCBI Taxonomy" id="2212470"/>
    <lineage>
        <taxon>Bacteria</taxon>
        <taxon>Candidatus Eiseniibacteriota</taxon>
    </lineage>
</organism>
<dbReference type="PANTHER" id="PTHR43081">
    <property type="entry name" value="ADENYLATE CYCLASE, TERMINAL-DIFFERENTIATION SPECIFIC-RELATED"/>
    <property type="match status" value="1"/>
</dbReference>
<proteinExistence type="predicted"/>
<dbReference type="InterPro" id="IPR001054">
    <property type="entry name" value="A/G_cyclase"/>
</dbReference>
<dbReference type="Proteomes" id="UP000316609">
    <property type="component" value="Unassembled WGS sequence"/>
</dbReference>
<dbReference type="GO" id="GO:0004016">
    <property type="term" value="F:adenylate cyclase activity"/>
    <property type="evidence" value="ECO:0007669"/>
    <property type="project" value="UniProtKB-ARBA"/>
</dbReference>
<gene>
    <name evidence="3" type="ORF">E6K78_11795</name>
</gene>
<feature type="transmembrane region" description="Helical" evidence="1">
    <location>
        <begin position="20"/>
        <end position="39"/>
    </location>
</feature>
<dbReference type="Pfam" id="PF00211">
    <property type="entry name" value="Guanylate_cyc"/>
    <property type="match status" value="1"/>
</dbReference>
<dbReference type="InterPro" id="IPR029787">
    <property type="entry name" value="Nucleotide_cyclase"/>
</dbReference>
<keyword evidence="1" id="KW-0812">Transmembrane</keyword>
<protein>
    <submittedName>
        <fullName evidence="3">Adenylate/guanylate cyclase domain-containing protein</fullName>
    </submittedName>
</protein>
<dbReference type="AlphaFoldDB" id="A0A538TFR2"/>
<dbReference type="EMBL" id="VBOY01000136">
    <property type="protein sequence ID" value="TMQ62426.1"/>
    <property type="molecule type" value="Genomic_DNA"/>
</dbReference>
<dbReference type="GO" id="GO:0009190">
    <property type="term" value="P:cyclic nucleotide biosynthetic process"/>
    <property type="evidence" value="ECO:0007669"/>
    <property type="project" value="InterPro"/>
</dbReference>
<dbReference type="InterPro" id="IPR050697">
    <property type="entry name" value="Adenylyl/Guanylyl_Cyclase_3/4"/>
</dbReference>
<comment type="caution">
    <text evidence="3">The sequence shown here is derived from an EMBL/GenBank/DDBJ whole genome shotgun (WGS) entry which is preliminary data.</text>
</comment>
<dbReference type="PANTHER" id="PTHR43081:SF1">
    <property type="entry name" value="ADENYLATE CYCLASE, TERMINAL-DIFFERENTIATION SPECIFIC"/>
    <property type="match status" value="1"/>
</dbReference>
<dbReference type="PROSITE" id="PS50125">
    <property type="entry name" value="GUANYLATE_CYCLASE_2"/>
    <property type="match status" value="1"/>
</dbReference>
<dbReference type="GO" id="GO:0035556">
    <property type="term" value="P:intracellular signal transduction"/>
    <property type="evidence" value="ECO:0007669"/>
    <property type="project" value="InterPro"/>
</dbReference>
<sequence length="355" mass="39332">MAPRGRMRGADRRGKLLREYRDHLTVALLISLGTLPFLLRSGLWPALALSTFATLVFGSCFFLLNLVRNRIRLSLFSLNLIVQTVLIALTVFVGALLTGWAGLATAARRSPLDEELLRTGAGFLTTRVTPLALAGGILLAGLVNAYFAIDRKLGPGVLRNWMTGKYYNPKEEERIFMFLDLRHSTTLAERLGNVEFSAMVRDFFRDLTDPLLESRGTVSHYIGDEAVITWTPKQGIKDSNCVRLFFRMREVVAARAGYYTRRYGLVPEFKAGLHIGPVIATEVGEVKSEIVFHGDVLNTAARIQSLCAEEGCPLLLSGDLAARLRLPEPYKARSLGARRLKGKANELEIVALDDP</sequence>
<name>A0A538TFR2_UNCEI</name>
<evidence type="ECO:0000313" key="4">
    <source>
        <dbReference type="Proteomes" id="UP000316609"/>
    </source>
</evidence>
<dbReference type="Gene3D" id="3.30.70.1230">
    <property type="entry name" value="Nucleotide cyclase"/>
    <property type="match status" value="1"/>
</dbReference>
<keyword evidence="1" id="KW-1133">Transmembrane helix</keyword>
<evidence type="ECO:0000256" key="1">
    <source>
        <dbReference type="SAM" id="Phobius"/>
    </source>
</evidence>
<evidence type="ECO:0000313" key="3">
    <source>
        <dbReference type="EMBL" id="TMQ62426.1"/>
    </source>
</evidence>